<proteinExistence type="predicted"/>
<name>A0ACC3YWN4_COLTU</name>
<keyword evidence="2" id="KW-1185">Reference proteome</keyword>
<protein>
    <submittedName>
        <fullName evidence="1">Uncharacterized protein</fullName>
    </submittedName>
</protein>
<evidence type="ECO:0000313" key="1">
    <source>
        <dbReference type="EMBL" id="KAL0936355.1"/>
    </source>
</evidence>
<sequence length="273" mass="30297">MGKLYYFQAPNFDINPESETAPKLGSIFSTVDQLTAPLNQNEQLTIPLGLQNQSSITNFTETLDQSFQTEVGFKAITSQSIPFSAELIYAFANNKADAYRCDLLETFEFEPDQKFVSESIAASRRVQNFLENSLFGRKRVYMITGLKIASGFGRSSTKETRHSPSLKVGPSGKALGLPVEASPGLGLAVGRARTVDHGQSVNRIVFAYRVIRIKVKRDGEPTYKHRSGGKYGAEESSDDSDEDDEGKWVLERLEVENLPQEFPNSVRVDIQKG</sequence>
<gene>
    <name evidence="1" type="ORF">CTRU02_208570</name>
</gene>
<evidence type="ECO:0000313" key="2">
    <source>
        <dbReference type="Proteomes" id="UP000805649"/>
    </source>
</evidence>
<accession>A0ACC3YWN4</accession>
<organism evidence="1 2">
    <name type="scientific">Colletotrichum truncatum</name>
    <name type="common">Anthracnose fungus</name>
    <name type="synonym">Colletotrichum capsici</name>
    <dbReference type="NCBI Taxonomy" id="5467"/>
    <lineage>
        <taxon>Eukaryota</taxon>
        <taxon>Fungi</taxon>
        <taxon>Dikarya</taxon>
        <taxon>Ascomycota</taxon>
        <taxon>Pezizomycotina</taxon>
        <taxon>Sordariomycetes</taxon>
        <taxon>Hypocreomycetidae</taxon>
        <taxon>Glomerellales</taxon>
        <taxon>Glomerellaceae</taxon>
        <taxon>Colletotrichum</taxon>
        <taxon>Colletotrichum truncatum species complex</taxon>
    </lineage>
</organism>
<reference evidence="1 2" key="1">
    <citation type="journal article" date="2020" name="Phytopathology">
        <title>Genome Sequence Resources of Colletotrichum truncatum, C. plurivorum, C. musicola, and C. sojae: Four Species Pathogenic to Soybean (Glycine max).</title>
        <authorList>
            <person name="Rogerio F."/>
            <person name="Boufleur T.R."/>
            <person name="Ciampi-Guillardi M."/>
            <person name="Sukno S.A."/>
            <person name="Thon M.R."/>
            <person name="Massola Junior N.S."/>
            <person name="Baroncelli R."/>
        </authorList>
    </citation>
    <scope>NUCLEOTIDE SEQUENCE [LARGE SCALE GENOMIC DNA]</scope>
    <source>
        <strain evidence="1 2">CMES1059</strain>
    </source>
</reference>
<comment type="caution">
    <text evidence="1">The sequence shown here is derived from an EMBL/GenBank/DDBJ whole genome shotgun (WGS) entry which is preliminary data.</text>
</comment>
<dbReference type="EMBL" id="VUJX02000005">
    <property type="protein sequence ID" value="KAL0936355.1"/>
    <property type="molecule type" value="Genomic_DNA"/>
</dbReference>
<dbReference type="Proteomes" id="UP000805649">
    <property type="component" value="Unassembled WGS sequence"/>
</dbReference>